<dbReference type="GO" id="GO:0004497">
    <property type="term" value="F:monooxygenase activity"/>
    <property type="evidence" value="ECO:0007669"/>
    <property type="project" value="InterPro"/>
</dbReference>
<dbReference type="GO" id="GO:0016705">
    <property type="term" value="F:oxidoreductase activity, acting on paired donors, with incorporation or reduction of molecular oxygen"/>
    <property type="evidence" value="ECO:0007669"/>
    <property type="project" value="InterPro"/>
</dbReference>
<reference evidence="2" key="1">
    <citation type="journal article" date="2023" name="Science">
        <title>Genome structures resolve the early diversification of teleost fishes.</title>
        <authorList>
            <person name="Parey E."/>
            <person name="Louis A."/>
            <person name="Montfort J."/>
            <person name="Bouchez O."/>
            <person name="Roques C."/>
            <person name="Iampietro C."/>
            <person name="Lluch J."/>
            <person name="Castinel A."/>
            <person name="Donnadieu C."/>
            <person name="Desvignes T."/>
            <person name="Floi Bucao C."/>
            <person name="Jouanno E."/>
            <person name="Wen M."/>
            <person name="Mejri S."/>
            <person name="Dirks R."/>
            <person name="Jansen H."/>
            <person name="Henkel C."/>
            <person name="Chen W.J."/>
            <person name="Zahm M."/>
            <person name="Cabau C."/>
            <person name="Klopp C."/>
            <person name="Thompson A.W."/>
            <person name="Robinson-Rechavi M."/>
            <person name="Braasch I."/>
            <person name="Lecointre G."/>
            <person name="Bobe J."/>
            <person name="Postlethwait J.H."/>
            <person name="Berthelot C."/>
            <person name="Roest Crollius H."/>
            <person name="Guiguen Y."/>
        </authorList>
    </citation>
    <scope>NUCLEOTIDE SEQUENCE</scope>
    <source>
        <strain evidence="2">WJC10195</strain>
    </source>
</reference>
<dbReference type="OrthoDB" id="8939043at2759"/>
<keyword evidence="3" id="KW-1185">Reference proteome</keyword>
<dbReference type="Gene3D" id="1.10.630.10">
    <property type="entry name" value="Cytochrome P450"/>
    <property type="match status" value="1"/>
</dbReference>
<dbReference type="InterPro" id="IPR001128">
    <property type="entry name" value="Cyt_P450"/>
</dbReference>
<evidence type="ECO:0000313" key="3">
    <source>
        <dbReference type="Proteomes" id="UP001152622"/>
    </source>
</evidence>
<dbReference type="GO" id="GO:0020037">
    <property type="term" value="F:heme binding"/>
    <property type="evidence" value="ECO:0007669"/>
    <property type="project" value="InterPro"/>
</dbReference>
<dbReference type="AlphaFoldDB" id="A0A9Q1ED51"/>
<dbReference type="SUPFAM" id="SSF48264">
    <property type="entry name" value="Cytochrome P450"/>
    <property type="match status" value="1"/>
</dbReference>
<name>A0A9Q1ED51_SYNKA</name>
<dbReference type="GO" id="GO:0005506">
    <property type="term" value="F:iron ion binding"/>
    <property type="evidence" value="ECO:0007669"/>
    <property type="project" value="InterPro"/>
</dbReference>
<sequence length="98" mass="10860">MMDIDAGAEQHEIIYVDEAGFNLCKRRCRGWNRDDDGSSFNEKPLIACLLDLLFAGTDTISNTLPTAFLHLLTHPDVQGEITVVFLCLFNAPISPIPP</sequence>
<comment type="caution">
    <text evidence="2">The sequence shown here is derived from an EMBL/GenBank/DDBJ whole genome shotgun (WGS) entry which is preliminary data.</text>
</comment>
<evidence type="ECO:0000313" key="2">
    <source>
        <dbReference type="EMBL" id="KAJ8336610.1"/>
    </source>
</evidence>
<gene>
    <name evidence="2" type="ORF">SKAU_G00378300</name>
</gene>
<evidence type="ECO:0000256" key="1">
    <source>
        <dbReference type="ARBA" id="ARBA00010617"/>
    </source>
</evidence>
<comment type="similarity">
    <text evidence="1">Belongs to the cytochrome P450 family.</text>
</comment>
<organism evidence="2 3">
    <name type="scientific">Synaphobranchus kaupii</name>
    <name type="common">Kaup's arrowtooth eel</name>
    <dbReference type="NCBI Taxonomy" id="118154"/>
    <lineage>
        <taxon>Eukaryota</taxon>
        <taxon>Metazoa</taxon>
        <taxon>Chordata</taxon>
        <taxon>Craniata</taxon>
        <taxon>Vertebrata</taxon>
        <taxon>Euteleostomi</taxon>
        <taxon>Actinopterygii</taxon>
        <taxon>Neopterygii</taxon>
        <taxon>Teleostei</taxon>
        <taxon>Anguilliformes</taxon>
        <taxon>Synaphobranchidae</taxon>
        <taxon>Synaphobranchus</taxon>
    </lineage>
</organism>
<dbReference type="InterPro" id="IPR036396">
    <property type="entry name" value="Cyt_P450_sf"/>
</dbReference>
<dbReference type="Proteomes" id="UP001152622">
    <property type="component" value="Chromosome 19"/>
</dbReference>
<proteinExistence type="inferred from homology"/>
<dbReference type="Pfam" id="PF00067">
    <property type="entry name" value="p450"/>
    <property type="match status" value="1"/>
</dbReference>
<protein>
    <submittedName>
        <fullName evidence="2">Uncharacterized protein</fullName>
    </submittedName>
</protein>
<dbReference type="EMBL" id="JAINUF010000019">
    <property type="protein sequence ID" value="KAJ8336610.1"/>
    <property type="molecule type" value="Genomic_DNA"/>
</dbReference>
<accession>A0A9Q1ED51</accession>